<sequence>MNSMMEYRHLSDEDLAVLSMVLLTLLDFGYCIPHVDVDSPGFCRDYGPHRVYEIVVRLRDDEVFNPQAFTEQLDKYAHICKAVKPHYYGVEEYPAYEGFCFDTVSGTAKTRRLHNFHDVYISVFI</sequence>
<dbReference type="Proteomes" id="UP000823824">
    <property type="component" value="Unassembled WGS sequence"/>
</dbReference>
<comment type="caution">
    <text evidence="1">The sequence shown here is derived from an EMBL/GenBank/DDBJ whole genome shotgun (WGS) entry which is preliminary data.</text>
</comment>
<organism evidence="1 2">
    <name type="scientific">Candidatus Oscillibacter excrementigallinarum</name>
    <dbReference type="NCBI Taxonomy" id="2838716"/>
    <lineage>
        <taxon>Bacteria</taxon>
        <taxon>Bacillati</taxon>
        <taxon>Bacillota</taxon>
        <taxon>Clostridia</taxon>
        <taxon>Eubacteriales</taxon>
        <taxon>Oscillospiraceae</taxon>
        <taxon>Oscillibacter</taxon>
    </lineage>
</organism>
<gene>
    <name evidence="1" type="ORF">H9787_10560</name>
</gene>
<reference evidence="1" key="1">
    <citation type="journal article" date="2021" name="PeerJ">
        <title>Extensive microbial diversity within the chicken gut microbiome revealed by metagenomics and culture.</title>
        <authorList>
            <person name="Gilroy R."/>
            <person name="Ravi A."/>
            <person name="Getino M."/>
            <person name="Pursley I."/>
            <person name="Horton D.L."/>
            <person name="Alikhan N.F."/>
            <person name="Baker D."/>
            <person name="Gharbi K."/>
            <person name="Hall N."/>
            <person name="Watson M."/>
            <person name="Adriaenssens E.M."/>
            <person name="Foster-Nyarko E."/>
            <person name="Jarju S."/>
            <person name="Secka A."/>
            <person name="Antonio M."/>
            <person name="Oren A."/>
            <person name="Chaudhuri R.R."/>
            <person name="La Ragione R."/>
            <person name="Hildebrand F."/>
            <person name="Pallen M.J."/>
        </authorList>
    </citation>
    <scope>NUCLEOTIDE SEQUENCE</scope>
    <source>
        <strain evidence="1">ChiBcec18-1249</strain>
    </source>
</reference>
<accession>A0A9D2LJY1</accession>
<evidence type="ECO:0000313" key="2">
    <source>
        <dbReference type="Proteomes" id="UP000823824"/>
    </source>
</evidence>
<dbReference type="AlphaFoldDB" id="A0A9D2LJY1"/>
<protein>
    <submittedName>
        <fullName evidence="1">Uncharacterized protein</fullName>
    </submittedName>
</protein>
<proteinExistence type="predicted"/>
<evidence type="ECO:0000313" key="1">
    <source>
        <dbReference type="EMBL" id="HJB14132.1"/>
    </source>
</evidence>
<reference evidence="1" key="2">
    <citation type="submission" date="2021-04" db="EMBL/GenBank/DDBJ databases">
        <authorList>
            <person name="Gilroy R."/>
        </authorList>
    </citation>
    <scope>NUCLEOTIDE SEQUENCE</scope>
    <source>
        <strain evidence="1">ChiBcec18-1249</strain>
    </source>
</reference>
<name>A0A9D2LJY1_9FIRM</name>
<dbReference type="EMBL" id="DWZJ01000098">
    <property type="protein sequence ID" value="HJB14132.1"/>
    <property type="molecule type" value="Genomic_DNA"/>
</dbReference>